<evidence type="ECO:0000313" key="2">
    <source>
        <dbReference type="EMBL" id="OKH16712.1"/>
    </source>
</evidence>
<gene>
    <name evidence="2" type="ORF">NIES592_03560</name>
</gene>
<comment type="caution">
    <text evidence="2">The sequence shown here is derived from an EMBL/GenBank/DDBJ whole genome shotgun (WGS) entry which is preliminary data.</text>
</comment>
<name>A0A1U7H636_9CYAN</name>
<keyword evidence="1" id="KW-1133">Transmembrane helix</keyword>
<dbReference type="Proteomes" id="UP000186391">
    <property type="component" value="Unassembled WGS sequence"/>
</dbReference>
<keyword evidence="3" id="KW-1185">Reference proteome</keyword>
<keyword evidence="1" id="KW-0812">Transmembrane</keyword>
<evidence type="ECO:0000256" key="1">
    <source>
        <dbReference type="SAM" id="Phobius"/>
    </source>
</evidence>
<organism evidence="2 3">
    <name type="scientific">Fischerella major NIES-592</name>
    <dbReference type="NCBI Taxonomy" id="210994"/>
    <lineage>
        <taxon>Bacteria</taxon>
        <taxon>Bacillati</taxon>
        <taxon>Cyanobacteriota</taxon>
        <taxon>Cyanophyceae</taxon>
        <taxon>Nostocales</taxon>
        <taxon>Hapalosiphonaceae</taxon>
        <taxon>Fischerella</taxon>
    </lineage>
</organism>
<dbReference type="AlphaFoldDB" id="A0A1U7H636"/>
<accession>A0A1U7H636</accession>
<protein>
    <submittedName>
        <fullName evidence="2">Uncharacterized protein</fullName>
    </submittedName>
</protein>
<reference evidence="2 3" key="1">
    <citation type="submission" date="2016-11" db="EMBL/GenBank/DDBJ databases">
        <title>Draft Genome Sequences of Nine Cyanobacterial Strains from Diverse Habitats.</title>
        <authorList>
            <person name="Zhu T."/>
            <person name="Hou S."/>
            <person name="Lu X."/>
            <person name="Hess W.R."/>
        </authorList>
    </citation>
    <scope>NUCLEOTIDE SEQUENCE [LARGE SCALE GENOMIC DNA]</scope>
    <source>
        <strain evidence="2 3">NIES-592</strain>
    </source>
</reference>
<feature type="transmembrane region" description="Helical" evidence="1">
    <location>
        <begin position="6"/>
        <end position="27"/>
    </location>
</feature>
<keyword evidence="1" id="KW-0472">Membrane</keyword>
<sequence>MDRIDVTLLTLISTIVCLTFPKLLSIITDPKIKPNRLLQKVSTPRNTQQGITSFPFCTSYALTGSPSCKFSPRFCGRCSPN</sequence>
<dbReference type="OrthoDB" id="489795at2"/>
<dbReference type="EMBL" id="MRCA01000001">
    <property type="protein sequence ID" value="OKH16712.1"/>
    <property type="molecule type" value="Genomic_DNA"/>
</dbReference>
<evidence type="ECO:0000313" key="3">
    <source>
        <dbReference type="Proteomes" id="UP000186391"/>
    </source>
</evidence>
<proteinExistence type="predicted"/>